<evidence type="ECO:0000256" key="4">
    <source>
        <dbReference type="RuleBase" id="RU361277"/>
    </source>
</evidence>
<evidence type="ECO:0000256" key="1">
    <source>
        <dbReference type="ARBA" id="ARBA00022723"/>
    </source>
</evidence>
<comment type="caution">
    <text evidence="6">The sequence shown here is derived from an EMBL/GenBank/DDBJ whole genome shotgun (WGS) entry which is preliminary data.</text>
</comment>
<evidence type="ECO:0000313" key="7">
    <source>
        <dbReference type="Proteomes" id="UP000655759"/>
    </source>
</evidence>
<evidence type="ECO:0000313" key="6">
    <source>
        <dbReference type="EMBL" id="CAE6500955.1"/>
    </source>
</evidence>
<dbReference type="PROSITE" id="PS00059">
    <property type="entry name" value="ADH_ZINC"/>
    <property type="match status" value="1"/>
</dbReference>
<sequence length="351" mass="37344">MKASQVIKTKEPLQMRELKTPTPKGKQVLVEIESAGVCHSDIHVWEGGYEGKQGQIMRVEDRGVKFPLTLGHEIAGSVSLVGGDVKGVKKGDRILVYPWLGDGTCSACQIGDEHVCDNPRSLGIFQNGGYAQKVLVPDEKYLVKIGDLDANLVSSLACSGLTSFTAVKNAAVSPKQTLVIIGAGGLGLMGVQIARALLNPTIIVIDIDNKKLGEAKKLGADHTVNSISENAINKVKELTFNQGADSIIDFVNSPKTVDPALNMLRKRGNLVLVGLFGGSIELNLPLLPLRSQTIIGSYTGRLADLADLVGLVKRKAVTPTISKTFKLEGANDALEQLKAGKILGRAVINPN</sequence>
<dbReference type="PANTHER" id="PTHR43401:SF4">
    <property type="entry name" value="D-ARABINOSE 1-DEHYDROGENASE (NADP(+))"/>
    <property type="match status" value="1"/>
</dbReference>
<evidence type="ECO:0000259" key="5">
    <source>
        <dbReference type="SMART" id="SM00829"/>
    </source>
</evidence>
<dbReference type="InterPro" id="IPR050129">
    <property type="entry name" value="Zn_alcohol_dh"/>
</dbReference>
<dbReference type="GO" id="GO:0008270">
    <property type="term" value="F:zinc ion binding"/>
    <property type="evidence" value="ECO:0007669"/>
    <property type="project" value="InterPro"/>
</dbReference>
<protein>
    <submittedName>
        <fullName evidence="6">NAD-dependent alcohol dehydrogenase</fullName>
        <ecNumber evidence="6">1.1.1.1</ecNumber>
    </submittedName>
</protein>
<dbReference type="CDD" id="cd08240">
    <property type="entry name" value="6_hydroxyhexanoate_dh_like"/>
    <property type="match status" value="1"/>
</dbReference>
<dbReference type="GO" id="GO:0051262">
    <property type="term" value="P:protein tetramerization"/>
    <property type="evidence" value="ECO:0007669"/>
    <property type="project" value="UniProtKB-ARBA"/>
</dbReference>
<dbReference type="EMBL" id="CAJNAQ010000005">
    <property type="protein sequence ID" value="CAE6500955.1"/>
    <property type="molecule type" value="Genomic_DNA"/>
</dbReference>
<keyword evidence="2 4" id="KW-0862">Zinc</keyword>
<dbReference type="Gene3D" id="3.40.50.720">
    <property type="entry name" value="NAD(P)-binding Rossmann-like Domain"/>
    <property type="match status" value="1"/>
</dbReference>
<comment type="similarity">
    <text evidence="4">Belongs to the zinc-containing alcohol dehydrogenase family.</text>
</comment>
<organism evidence="6 7">
    <name type="scientific">Candidatus Nitrosotenuis uzonensis</name>
    <dbReference type="NCBI Taxonomy" id="1407055"/>
    <lineage>
        <taxon>Archaea</taxon>
        <taxon>Nitrososphaerota</taxon>
        <taxon>Candidatus Nitrosotenuis</taxon>
    </lineage>
</organism>
<dbReference type="SUPFAM" id="SSF51735">
    <property type="entry name" value="NAD(P)-binding Rossmann-fold domains"/>
    <property type="match status" value="1"/>
</dbReference>
<evidence type="ECO:0000256" key="2">
    <source>
        <dbReference type="ARBA" id="ARBA00022833"/>
    </source>
</evidence>
<reference evidence="6" key="1">
    <citation type="submission" date="2021-02" db="EMBL/GenBank/DDBJ databases">
        <authorList>
            <person name="Han P."/>
        </authorList>
    </citation>
    <scope>NUCLEOTIDE SEQUENCE</scope>
    <source>
        <strain evidence="6">Candidatus Nitrosotenuis uzonensis 5A</strain>
    </source>
</reference>
<dbReference type="InterPro" id="IPR011032">
    <property type="entry name" value="GroES-like_sf"/>
</dbReference>
<keyword evidence="1 4" id="KW-0479">Metal-binding</keyword>
<dbReference type="Pfam" id="PF00107">
    <property type="entry name" value="ADH_zinc_N"/>
    <property type="match status" value="1"/>
</dbReference>
<dbReference type="InterPro" id="IPR020843">
    <property type="entry name" value="ER"/>
</dbReference>
<dbReference type="PANTHER" id="PTHR43401">
    <property type="entry name" value="L-THREONINE 3-DEHYDROGENASE"/>
    <property type="match status" value="1"/>
</dbReference>
<dbReference type="GO" id="GO:0030554">
    <property type="term" value="F:adenyl nucleotide binding"/>
    <property type="evidence" value="ECO:0007669"/>
    <property type="project" value="UniProtKB-ARBA"/>
</dbReference>
<dbReference type="InterPro" id="IPR013154">
    <property type="entry name" value="ADH-like_N"/>
</dbReference>
<dbReference type="SMART" id="SM00829">
    <property type="entry name" value="PKS_ER"/>
    <property type="match status" value="1"/>
</dbReference>
<feature type="domain" description="Enoyl reductase (ER)" evidence="5">
    <location>
        <begin position="8"/>
        <end position="348"/>
    </location>
</feature>
<dbReference type="SUPFAM" id="SSF50129">
    <property type="entry name" value="GroES-like"/>
    <property type="match status" value="1"/>
</dbReference>
<dbReference type="GO" id="GO:0043168">
    <property type="term" value="F:anion binding"/>
    <property type="evidence" value="ECO:0007669"/>
    <property type="project" value="UniProtKB-ARBA"/>
</dbReference>
<dbReference type="AlphaFoldDB" id="A0A812F632"/>
<proteinExistence type="inferred from homology"/>
<name>A0A812F632_9ARCH</name>
<dbReference type="GO" id="GO:0004022">
    <property type="term" value="F:alcohol dehydrogenase (NAD+) activity"/>
    <property type="evidence" value="ECO:0007669"/>
    <property type="project" value="UniProtKB-EC"/>
</dbReference>
<comment type="cofactor">
    <cofactor evidence="4">
        <name>Zn(2+)</name>
        <dbReference type="ChEBI" id="CHEBI:29105"/>
    </cofactor>
</comment>
<dbReference type="InterPro" id="IPR036291">
    <property type="entry name" value="NAD(P)-bd_dom_sf"/>
</dbReference>
<evidence type="ECO:0000256" key="3">
    <source>
        <dbReference type="ARBA" id="ARBA00023002"/>
    </source>
</evidence>
<dbReference type="Proteomes" id="UP000655759">
    <property type="component" value="Unassembled WGS sequence"/>
</dbReference>
<keyword evidence="3 6" id="KW-0560">Oxidoreductase</keyword>
<dbReference type="Pfam" id="PF08240">
    <property type="entry name" value="ADH_N"/>
    <property type="match status" value="1"/>
</dbReference>
<dbReference type="RefSeq" id="WP_205100414.1">
    <property type="nucleotide sequence ID" value="NZ_CAJNAQ010000005.1"/>
</dbReference>
<dbReference type="Gene3D" id="3.90.180.10">
    <property type="entry name" value="Medium-chain alcohol dehydrogenases, catalytic domain"/>
    <property type="match status" value="1"/>
</dbReference>
<gene>
    <name evidence="6" type="primary">adh</name>
    <name evidence="6" type="ORF">NUZ5A_51093</name>
</gene>
<dbReference type="EC" id="1.1.1.1" evidence="6"/>
<accession>A0A812F632</accession>
<dbReference type="InterPro" id="IPR013149">
    <property type="entry name" value="ADH-like_C"/>
</dbReference>
<dbReference type="InterPro" id="IPR002328">
    <property type="entry name" value="ADH_Zn_CS"/>
</dbReference>